<dbReference type="Proteomes" id="UP000600026">
    <property type="component" value="Unassembled WGS sequence"/>
</dbReference>
<gene>
    <name evidence="2" type="ORF">Sxan_31270</name>
</gene>
<protein>
    <submittedName>
        <fullName evidence="2">Uncharacterized protein</fullName>
    </submittedName>
</protein>
<evidence type="ECO:0000313" key="3">
    <source>
        <dbReference type="Proteomes" id="UP000600026"/>
    </source>
</evidence>
<dbReference type="EMBL" id="BNEE01000006">
    <property type="protein sequence ID" value="GHI85763.1"/>
    <property type="molecule type" value="Genomic_DNA"/>
</dbReference>
<name>A0A919H2Z7_9ACTN</name>
<reference evidence="2" key="1">
    <citation type="submission" date="2020-09" db="EMBL/GenBank/DDBJ databases">
        <title>Whole genome shotgun sequence of Streptomyces xanthophaeus NBRC 12829.</title>
        <authorList>
            <person name="Komaki H."/>
            <person name="Tamura T."/>
        </authorList>
    </citation>
    <scope>NUCLEOTIDE SEQUENCE</scope>
    <source>
        <strain evidence="2">NBRC 12829</strain>
    </source>
</reference>
<feature type="region of interest" description="Disordered" evidence="1">
    <location>
        <begin position="1"/>
        <end position="34"/>
    </location>
</feature>
<evidence type="ECO:0000256" key="1">
    <source>
        <dbReference type="SAM" id="MobiDB-lite"/>
    </source>
</evidence>
<accession>A0A919H2Z7</accession>
<dbReference type="AlphaFoldDB" id="A0A919H2Z7"/>
<organism evidence="2 3">
    <name type="scientific">Streptomyces xanthophaeus</name>
    <dbReference type="NCBI Taxonomy" id="67385"/>
    <lineage>
        <taxon>Bacteria</taxon>
        <taxon>Bacillati</taxon>
        <taxon>Actinomycetota</taxon>
        <taxon>Actinomycetes</taxon>
        <taxon>Kitasatosporales</taxon>
        <taxon>Streptomycetaceae</taxon>
        <taxon>Streptomyces</taxon>
    </lineage>
</organism>
<evidence type="ECO:0000313" key="2">
    <source>
        <dbReference type="EMBL" id="GHI85763.1"/>
    </source>
</evidence>
<sequence length="150" mass="15555">MERTGTFRPCSRTRGPHPGPSPGASPPAHSYRLPHGRKTKTMYRHTRLHLLAPLLAGAFLVAPASLAAAQSAPAAAPTATCSISGVFPDGKVHLSGGGFTPGAAFLSSPTAAGGQFQIEENGGFNRMNVENAKYTVTQNGVHTQCSGFVE</sequence>
<proteinExistence type="predicted"/>
<comment type="caution">
    <text evidence="2">The sequence shown here is derived from an EMBL/GenBank/DDBJ whole genome shotgun (WGS) entry which is preliminary data.</text>
</comment>
<keyword evidence="3" id="KW-1185">Reference proteome</keyword>